<sequence>MNDRDVIAVVAKALEVLSASGSKAIDYSSVGGDSANRGVLSVCDIEAARAVREAVISLPTEQHLAVMWRVTKDNPRLGEGYLLDLTCFVSHYVSKSERFGRDGLVYWVRHWARHDGSCREAASLFGGSYVTHHRFYQEKVQICLDGWFIAAKGALEPVIEKHYERYCEAA</sequence>
<dbReference type="RefSeq" id="WP_230371269.1">
    <property type="nucleotide sequence ID" value="NZ_WLYX01000001.1"/>
</dbReference>
<dbReference type="AlphaFoldDB" id="A0A844GE99"/>
<organism evidence="1 2">
    <name type="scientific">Paludibacterium denitrificans</name>
    <dbReference type="NCBI Taxonomy" id="2675226"/>
    <lineage>
        <taxon>Bacteria</taxon>
        <taxon>Pseudomonadati</taxon>
        <taxon>Pseudomonadota</taxon>
        <taxon>Betaproteobacteria</taxon>
        <taxon>Neisseriales</taxon>
        <taxon>Chromobacteriaceae</taxon>
        <taxon>Paludibacterium</taxon>
    </lineage>
</organism>
<evidence type="ECO:0000313" key="2">
    <source>
        <dbReference type="Proteomes" id="UP000446658"/>
    </source>
</evidence>
<comment type="caution">
    <text evidence="1">The sequence shown here is derived from an EMBL/GenBank/DDBJ whole genome shotgun (WGS) entry which is preliminary data.</text>
</comment>
<dbReference type="EMBL" id="WLYX01000001">
    <property type="protein sequence ID" value="MTD34082.1"/>
    <property type="molecule type" value="Genomic_DNA"/>
</dbReference>
<accession>A0A844GE99</accession>
<dbReference type="Proteomes" id="UP000446658">
    <property type="component" value="Unassembled WGS sequence"/>
</dbReference>
<reference evidence="1 2" key="1">
    <citation type="submission" date="2019-11" db="EMBL/GenBank/DDBJ databases">
        <title>Draft genome sequence of Paludibacterium sp. dN18-1.</title>
        <authorList>
            <person name="Im W.-T."/>
        </authorList>
    </citation>
    <scope>NUCLEOTIDE SEQUENCE [LARGE SCALE GENOMIC DNA]</scope>
    <source>
        <strain evidence="2">dN 18-1</strain>
    </source>
</reference>
<evidence type="ECO:0000313" key="1">
    <source>
        <dbReference type="EMBL" id="MTD34082.1"/>
    </source>
</evidence>
<gene>
    <name evidence="1" type="ORF">GKE73_16815</name>
</gene>
<protein>
    <submittedName>
        <fullName evidence="1">Uncharacterized protein</fullName>
    </submittedName>
</protein>
<name>A0A844GE99_9NEIS</name>
<keyword evidence="2" id="KW-1185">Reference proteome</keyword>
<proteinExistence type="predicted"/>